<dbReference type="Pfam" id="PF00014">
    <property type="entry name" value="Kunitz_BPTI"/>
    <property type="match status" value="5"/>
</dbReference>
<dbReference type="GO" id="GO:0005615">
    <property type="term" value="C:extracellular space"/>
    <property type="evidence" value="ECO:0007669"/>
    <property type="project" value="TreeGrafter"/>
</dbReference>
<feature type="signal peptide" evidence="5">
    <location>
        <begin position="1"/>
        <end position="19"/>
    </location>
</feature>
<dbReference type="PANTHER" id="PTHR45938:SF11">
    <property type="entry name" value="WAP, KAZAL, IMMUNOGLOBULIN, KUNITZ AND NTR DOMAIN-CONTAINING PROTEIN 2-LIKE"/>
    <property type="match status" value="1"/>
</dbReference>
<feature type="domain" description="BPTI/Kunitz inhibitor" evidence="6">
    <location>
        <begin position="271"/>
        <end position="321"/>
    </location>
</feature>
<sequence>MALLHSTFAFLVTATYVYAAPQTPPAYCLERPIKGGCRERNESWYIDPRSKTCVGQYHVLCGGGQGAFQSQQACISCQHNPAKKGPQTCPPNPYLGGCQPSMHRWYYDQEHKSCRPFQQGECSRGRNHFLNEYQCREVCVPGVVKPPDRCQKPLVRGRCQELHNFWHYNFQKNDCFKYKPGLCGTGNNIFVTKHSCLNACQKPAGKKSPGCLATPRFGSCQSNRFAWFFDYKVGRCKMFSLGGCGTGGNYFASEKKCKQECLRIGDPQLVCSAKPISAYCMGYGTHWYFDETKNNCYRFSGGWCGKNANGFKTYFACMNYCSDPQGPPQSQNNIPIGQQQQQVKAPGK</sequence>
<dbReference type="AlphaFoldDB" id="A0A131YND9"/>
<evidence type="ECO:0000256" key="5">
    <source>
        <dbReference type="SAM" id="SignalP"/>
    </source>
</evidence>
<evidence type="ECO:0000259" key="6">
    <source>
        <dbReference type="PROSITE" id="PS50279"/>
    </source>
</evidence>
<dbReference type="GO" id="GO:0048019">
    <property type="term" value="F:receptor antagonist activity"/>
    <property type="evidence" value="ECO:0007669"/>
    <property type="project" value="TreeGrafter"/>
</dbReference>
<dbReference type="InterPro" id="IPR002223">
    <property type="entry name" value="Kunitz_BPTI"/>
</dbReference>
<dbReference type="Gene3D" id="4.10.410.10">
    <property type="entry name" value="Pancreatic trypsin inhibitor Kunitz domain"/>
    <property type="match status" value="5"/>
</dbReference>
<dbReference type="PANTHER" id="PTHR45938">
    <property type="entry name" value="ACP24A4-RELATED"/>
    <property type="match status" value="1"/>
</dbReference>
<keyword evidence="2" id="KW-0964">Secreted</keyword>
<keyword evidence="3 5" id="KW-0732">Signal</keyword>
<evidence type="ECO:0000256" key="4">
    <source>
        <dbReference type="ARBA" id="ARBA00023157"/>
    </source>
</evidence>
<dbReference type="GO" id="GO:0004867">
    <property type="term" value="F:serine-type endopeptidase inhibitor activity"/>
    <property type="evidence" value="ECO:0007669"/>
    <property type="project" value="InterPro"/>
</dbReference>
<feature type="chain" id="PRO_5007285610" evidence="5">
    <location>
        <begin position="20"/>
        <end position="348"/>
    </location>
</feature>
<dbReference type="SUPFAM" id="SSF57362">
    <property type="entry name" value="BPTI-like"/>
    <property type="match status" value="5"/>
</dbReference>
<evidence type="ECO:0000313" key="7">
    <source>
        <dbReference type="EMBL" id="JAP80062.1"/>
    </source>
</evidence>
<dbReference type="SMART" id="SM00131">
    <property type="entry name" value="KU"/>
    <property type="match status" value="4"/>
</dbReference>
<dbReference type="InterPro" id="IPR020901">
    <property type="entry name" value="Prtase_inh_Kunz-CS"/>
</dbReference>
<dbReference type="CDD" id="cd00109">
    <property type="entry name" value="Kunitz-type"/>
    <property type="match status" value="1"/>
</dbReference>
<organism evidence="7">
    <name type="scientific">Rhipicephalus appendiculatus</name>
    <name type="common">Brown ear tick</name>
    <dbReference type="NCBI Taxonomy" id="34631"/>
    <lineage>
        <taxon>Eukaryota</taxon>
        <taxon>Metazoa</taxon>
        <taxon>Ecdysozoa</taxon>
        <taxon>Arthropoda</taxon>
        <taxon>Chelicerata</taxon>
        <taxon>Arachnida</taxon>
        <taxon>Acari</taxon>
        <taxon>Parasitiformes</taxon>
        <taxon>Ixodida</taxon>
        <taxon>Ixodoidea</taxon>
        <taxon>Ixodidae</taxon>
        <taxon>Rhipicephalinae</taxon>
        <taxon>Rhipicephalus</taxon>
        <taxon>Rhipicephalus</taxon>
    </lineage>
</organism>
<evidence type="ECO:0000256" key="1">
    <source>
        <dbReference type="ARBA" id="ARBA00004613"/>
    </source>
</evidence>
<keyword evidence="4" id="KW-1015">Disulfide bond</keyword>
<dbReference type="InterPro" id="IPR036880">
    <property type="entry name" value="Kunitz_BPTI_sf"/>
</dbReference>
<evidence type="ECO:0000256" key="2">
    <source>
        <dbReference type="ARBA" id="ARBA00022525"/>
    </source>
</evidence>
<protein>
    <submittedName>
        <fullName evidence="7">Pancreatic trypsin inhibitor</fullName>
    </submittedName>
</protein>
<evidence type="ECO:0000256" key="3">
    <source>
        <dbReference type="ARBA" id="ARBA00022729"/>
    </source>
</evidence>
<name>A0A131YND9_RHIAP</name>
<feature type="domain" description="BPTI/Kunitz inhibitor" evidence="6">
    <location>
        <begin position="211"/>
        <end position="261"/>
    </location>
</feature>
<accession>A0A131YND9</accession>
<dbReference type="GO" id="GO:0050431">
    <property type="term" value="F:transforming growth factor beta binding"/>
    <property type="evidence" value="ECO:0007669"/>
    <property type="project" value="TreeGrafter"/>
</dbReference>
<comment type="subcellular location">
    <subcellularLocation>
        <location evidence="1">Secreted</location>
    </subcellularLocation>
</comment>
<dbReference type="EMBL" id="GEDV01008495">
    <property type="protein sequence ID" value="JAP80062.1"/>
    <property type="molecule type" value="Transcribed_RNA"/>
</dbReference>
<proteinExistence type="predicted"/>
<feature type="domain" description="BPTI/Kunitz inhibitor" evidence="6">
    <location>
        <begin position="89"/>
        <end position="139"/>
    </location>
</feature>
<dbReference type="PROSITE" id="PS00280">
    <property type="entry name" value="BPTI_KUNITZ_1"/>
    <property type="match status" value="1"/>
</dbReference>
<feature type="domain" description="BPTI/Kunitz inhibitor" evidence="6">
    <location>
        <begin position="150"/>
        <end position="200"/>
    </location>
</feature>
<dbReference type="PROSITE" id="PS50279">
    <property type="entry name" value="BPTI_KUNITZ_2"/>
    <property type="match status" value="4"/>
</dbReference>
<reference evidence="7" key="1">
    <citation type="journal article" date="2016" name="Ticks Tick Borne Dis.">
        <title>De novo assembly and annotation of the salivary gland transcriptome of Rhipicephalus appendiculatus male and female ticks during blood feeding.</title>
        <authorList>
            <person name="de Castro M.H."/>
            <person name="de Klerk D."/>
            <person name="Pienaar R."/>
            <person name="Latif A.A."/>
            <person name="Rees D.J."/>
            <person name="Mans B.J."/>
        </authorList>
    </citation>
    <scope>NUCLEOTIDE SEQUENCE</scope>
    <source>
        <tissue evidence="7">Salivary glands</tissue>
    </source>
</reference>